<feature type="compositionally biased region" description="Basic and acidic residues" evidence="1">
    <location>
        <begin position="1"/>
        <end position="18"/>
    </location>
</feature>
<evidence type="ECO:0000313" key="2">
    <source>
        <dbReference type="EMBL" id="GAA3069795.1"/>
    </source>
</evidence>
<evidence type="ECO:0008006" key="4">
    <source>
        <dbReference type="Google" id="ProtNLM"/>
    </source>
</evidence>
<accession>A0ABP6M5D9</accession>
<organism evidence="2 3">
    <name type="scientific">Nesterenkonia aethiopica</name>
    <dbReference type="NCBI Taxonomy" id="269144"/>
    <lineage>
        <taxon>Bacteria</taxon>
        <taxon>Bacillati</taxon>
        <taxon>Actinomycetota</taxon>
        <taxon>Actinomycetes</taxon>
        <taxon>Micrococcales</taxon>
        <taxon>Micrococcaceae</taxon>
        <taxon>Nesterenkonia</taxon>
    </lineage>
</organism>
<reference evidence="3" key="1">
    <citation type="journal article" date="2019" name="Int. J. Syst. Evol. Microbiol.">
        <title>The Global Catalogue of Microorganisms (GCM) 10K type strain sequencing project: providing services to taxonomists for standard genome sequencing and annotation.</title>
        <authorList>
            <consortium name="The Broad Institute Genomics Platform"/>
            <consortium name="The Broad Institute Genome Sequencing Center for Infectious Disease"/>
            <person name="Wu L."/>
            <person name="Ma J."/>
        </authorList>
    </citation>
    <scope>NUCLEOTIDE SEQUENCE [LARGE SCALE GENOMIC DNA]</scope>
    <source>
        <strain evidence="3">JCM 14309</strain>
    </source>
</reference>
<evidence type="ECO:0000313" key="3">
    <source>
        <dbReference type="Proteomes" id="UP001500236"/>
    </source>
</evidence>
<feature type="region of interest" description="Disordered" evidence="1">
    <location>
        <begin position="1"/>
        <end position="48"/>
    </location>
</feature>
<dbReference type="Proteomes" id="UP001500236">
    <property type="component" value="Unassembled WGS sequence"/>
</dbReference>
<comment type="caution">
    <text evidence="2">The sequence shown here is derived from an EMBL/GenBank/DDBJ whole genome shotgun (WGS) entry which is preliminary data.</text>
</comment>
<evidence type="ECO:0000256" key="1">
    <source>
        <dbReference type="SAM" id="MobiDB-lite"/>
    </source>
</evidence>
<sequence length="154" mass="16695">MERYGEPPETEQHLREAALDDDELPEGWTYSEGPTAYLSEDRRRGDSTPLDFEISAEDAATGADCDEAMAELRRLLVISTGLVESTFHIPGEEDGMAHIKLFTAEGDDDVAAFHADLPDACPTVEGDDGLVVEMQPWDDPDVGGDSGIPPSMRG</sequence>
<dbReference type="EMBL" id="BAAAVT010000014">
    <property type="protein sequence ID" value="GAA3069795.1"/>
    <property type="molecule type" value="Genomic_DNA"/>
</dbReference>
<name>A0ABP6M5D9_9MICC</name>
<proteinExistence type="predicted"/>
<protein>
    <recommendedName>
        <fullName evidence="4">DUF695 domain-containing protein</fullName>
    </recommendedName>
</protein>
<keyword evidence="3" id="KW-1185">Reference proteome</keyword>
<gene>
    <name evidence="2" type="ORF">GCM10010529_22790</name>
</gene>